<reference evidence="5" key="1">
    <citation type="submission" date="2016-11" db="UniProtKB">
        <authorList>
            <consortium name="WormBaseParasite"/>
        </authorList>
    </citation>
    <scope>IDENTIFICATION</scope>
</reference>
<evidence type="ECO:0000256" key="1">
    <source>
        <dbReference type="PROSITE-ProRule" id="PRU00723"/>
    </source>
</evidence>
<feature type="compositionally biased region" description="Low complexity" evidence="2">
    <location>
        <begin position="286"/>
        <end position="307"/>
    </location>
</feature>
<dbReference type="Gene3D" id="4.10.1000.10">
    <property type="entry name" value="Zinc finger, CCCH-type"/>
    <property type="match status" value="1"/>
</dbReference>
<feature type="region of interest" description="Disordered" evidence="2">
    <location>
        <begin position="481"/>
        <end position="640"/>
    </location>
</feature>
<feature type="compositionally biased region" description="Polar residues" evidence="2">
    <location>
        <begin position="84"/>
        <end position="94"/>
    </location>
</feature>
<keyword evidence="1" id="KW-0863">Zinc-finger</keyword>
<feature type="compositionally biased region" description="Polar residues" evidence="2">
    <location>
        <begin position="560"/>
        <end position="571"/>
    </location>
</feature>
<accession>A0A1I7TL63</accession>
<dbReference type="STRING" id="1561998.A0A1I7TL63"/>
<feature type="domain" description="C3H1-type" evidence="3">
    <location>
        <begin position="444"/>
        <end position="473"/>
    </location>
</feature>
<keyword evidence="1" id="KW-0479">Metal-binding</keyword>
<dbReference type="GO" id="GO:0008270">
    <property type="term" value="F:zinc ion binding"/>
    <property type="evidence" value="ECO:0007669"/>
    <property type="project" value="UniProtKB-KW"/>
</dbReference>
<dbReference type="PROSITE" id="PS50103">
    <property type="entry name" value="ZF_C3H1"/>
    <property type="match status" value="1"/>
</dbReference>
<sequence length="640" mass="71765">MADVYTPTKTMDGLFASSSAESPVVYVPTRIEPVAETDAPSTSTMKEDQTTRQRYGAASDAYSPSNPAIRIVKRKPKPGAAPTSEASTSSQSVATKRRASEEGEDPAILALKTNPKKSILRLPELDTNRVKRRIFFADSRQLPLCHIKEIERIAAIHSNVADFRCSERNEAAHFGHEHAEDDLEEVDWCVMQVKGLRPHRTEMSESGKREEKRVAETGFMRGAMFGSYTLECIEELNEQAATDLANYRPIKIPTESVPSEHKTISALHDLPLPGRFRQQQQPANRPSPVHQSPVQQPPAQQTPATYAQAPAPVIQQVFQEAEPVNNYYTATTDPAPAEPTKSSFDLPANLKDMLAKLKQKGFVKSEESEAVAPAAPVDGFAAAVQTAQQLMSQQNPSGNTYACEEPAQDYPMDGYVATFATPEAQARSHFQDSRNAEGWTQSGWKIHEPCVYFVNRPGGCNRGDQCRFLHDDELRRKTMAELPPRGPYHHDGFRGRGRGGFRGGFRGSQHHHDRDFRDQGPPRMMNNRFGDQDPGFRGGRFNRFNQPHQSRFDQKAEYNQYPSQGTPTYNEPPQGHPDGPSPPKRPRVSRFDQPEDQPGDVDHRMGKPQRRSRFDEGRAHRTRFDQPAADRDDRAVQEFQ</sequence>
<keyword evidence="4" id="KW-1185">Reference proteome</keyword>
<evidence type="ECO:0000259" key="3">
    <source>
        <dbReference type="PROSITE" id="PS50103"/>
    </source>
</evidence>
<proteinExistence type="predicted"/>
<feature type="zinc finger region" description="C3H1-type" evidence="1">
    <location>
        <begin position="444"/>
        <end position="473"/>
    </location>
</feature>
<dbReference type="WBParaSite" id="Csp11.Scaffold628.g7006.t1">
    <property type="protein sequence ID" value="Csp11.Scaffold628.g7006.t1"/>
    <property type="gene ID" value="Csp11.Scaffold628.g7006"/>
</dbReference>
<name>A0A1I7TL63_9PELO</name>
<evidence type="ECO:0000313" key="4">
    <source>
        <dbReference type="Proteomes" id="UP000095282"/>
    </source>
</evidence>
<dbReference type="eggNOG" id="ENOG502TFEC">
    <property type="taxonomic scope" value="Eukaryota"/>
</dbReference>
<feature type="compositionally biased region" description="Basic and acidic residues" evidence="2">
    <location>
        <begin position="612"/>
        <end position="640"/>
    </location>
</feature>
<dbReference type="InterPro" id="IPR000571">
    <property type="entry name" value="Znf_CCCH"/>
</dbReference>
<dbReference type="Proteomes" id="UP000095282">
    <property type="component" value="Unplaced"/>
</dbReference>
<feature type="compositionally biased region" description="Basic and acidic residues" evidence="2">
    <location>
        <begin position="510"/>
        <end position="520"/>
    </location>
</feature>
<keyword evidence="1" id="KW-0862">Zinc</keyword>
<organism evidence="4 5">
    <name type="scientific">Caenorhabditis tropicalis</name>
    <dbReference type="NCBI Taxonomy" id="1561998"/>
    <lineage>
        <taxon>Eukaryota</taxon>
        <taxon>Metazoa</taxon>
        <taxon>Ecdysozoa</taxon>
        <taxon>Nematoda</taxon>
        <taxon>Chromadorea</taxon>
        <taxon>Rhabditida</taxon>
        <taxon>Rhabditina</taxon>
        <taxon>Rhabditomorpha</taxon>
        <taxon>Rhabditoidea</taxon>
        <taxon>Rhabditidae</taxon>
        <taxon>Peloderinae</taxon>
        <taxon>Caenorhabditis</taxon>
    </lineage>
</organism>
<protein>
    <submittedName>
        <fullName evidence="5">C3H1-type domain-containing protein</fullName>
    </submittedName>
</protein>
<feature type="region of interest" description="Disordered" evidence="2">
    <location>
        <begin position="276"/>
        <end position="307"/>
    </location>
</feature>
<evidence type="ECO:0000313" key="5">
    <source>
        <dbReference type="WBParaSite" id="Csp11.Scaffold628.g7006.t1"/>
    </source>
</evidence>
<evidence type="ECO:0000256" key="2">
    <source>
        <dbReference type="SAM" id="MobiDB-lite"/>
    </source>
</evidence>
<feature type="region of interest" description="Disordered" evidence="2">
    <location>
        <begin position="32"/>
        <end position="106"/>
    </location>
</feature>
<dbReference type="AlphaFoldDB" id="A0A1I7TL63"/>
<dbReference type="SMART" id="SM00356">
    <property type="entry name" value="ZnF_C3H1"/>
    <property type="match status" value="1"/>
</dbReference>